<dbReference type="PROSITE" id="PS00189">
    <property type="entry name" value="LIPOYL"/>
    <property type="match status" value="1"/>
</dbReference>
<dbReference type="InterPro" id="IPR036625">
    <property type="entry name" value="E3-bd_dom_sf"/>
</dbReference>
<dbReference type="AlphaFoldDB" id="A0A0P1BTJ0"/>
<evidence type="ECO:0000256" key="4">
    <source>
        <dbReference type="SAM" id="MobiDB-lite"/>
    </source>
</evidence>
<evidence type="ECO:0000256" key="2">
    <source>
        <dbReference type="ARBA" id="ARBA00022823"/>
    </source>
</evidence>
<accession>A0A0P1BTJ0</accession>
<dbReference type="PROSITE" id="PS50968">
    <property type="entry name" value="BIOTINYL_LIPOYL"/>
    <property type="match status" value="1"/>
</dbReference>
<dbReference type="FunFam" id="2.40.50.100:FF:000010">
    <property type="entry name" value="Acetyltransferase component of pyruvate dehydrogenase complex"/>
    <property type="match status" value="1"/>
</dbReference>
<evidence type="ECO:0000256" key="1">
    <source>
        <dbReference type="ARBA" id="ARBA00007317"/>
    </source>
</evidence>
<feature type="region of interest" description="Disordered" evidence="4">
    <location>
        <begin position="237"/>
        <end position="283"/>
    </location>
</feature>
<name>A0A0P1BTJ0_9BASI</name>
<dbReference type="OrthoDB" id="537444at2759"/>
<dbReference type="Pfam" id="PF00364">
    <property type="entry name" value="Biotin_lipoyl"/>
    <property type="match status" value="1"/>
</dbReference>
<evidence type="ECO:0000259" key="6">
    <source>
        <dbReference type="PROSITE" id="PS51826"/>
    </source>
</evidence>
<feature type="compositionally biased region" description="Polar residues" evidence="4">
    <location>
        <begin position="141"/>
        <end position="150"/>
    </location>
</feature>
<feature type="compositionally biased region" description="Low complexity" evidence="4">
    <location>
        <begin position="326"/>
        <end position="341"/>
    </location>
</feature>
<dbReference type="EMBL" id="CCYA01000389">
    <property type="protein sequence ID" value="CEH19381.1"/>
    <property type="molecule type" value="Genomic_DNA"/>
</dbReference>
<evidence type="ECO:0000313" key="8">
    <source>
        <dbReference type="Proteomes" id="UP000054845"/>
    </source>
</evidence>
<dbReference type="SUPFAM" id="SSF47005">
    <property type="entry name" value="Peripheral subunit-binding domain of 2-oxo acid dehydrogenase complex"/>
    <property type="match status" value="1"/>
</dbReference>
<keyword evidence="8" id="KW-1185">Reference proteome</keyword>
<dbReference type="InterPro" id="IPR000089">
    <property type="entry name" value="Biotin_lipoyl"/>
</dbReference>
<keyword evidence="3" id="KW-0809">Transit peptide</keyword>
<keyword evidence="2" id="KW-0450">Lipoyl</keyword>
<dbReference type="Proteomes" id="UP000054845">
    <property type="component" value="Unassembled WGS sequence"/>
</dbReference>
<dbReference type="PANTHER" id="PTHR23151:SF82">
    <property type="entry name" value="PYRUVATE DEHYDROGENASE COMPLEX PROTEIN X COMPONENT, MITOCHONDRIAL"/>
    <property type="match status" value="1"/>
</dbReference>
<dbReference type="PROSITE" id="PS51826">
    <property type="entry name" value="PSBD"/>
    <property type="match status" value="1"/>
</dbReference>
<feature type="compositionally biased region" description="Low complexity" evidence="4">
    <location>
        <begin position="153"/>
        <end position="171"/>
    </location>
</feature>
<feature type="domain" description="Lipoyl-binding" evidence="5">
    <location>
        <begin position="53"/>
        <end position="129"/>
    </location>
</feature>
<reference evidence="8" key="1">
    <citation type="submission" date="2014-09" db="EMBL/GenBank/DDBJ databases">
        <authorList>
            <person name="Sharma Rahul"/>
            <person name="Thines Marco"/>
        </authorList>
    </citation>
    <scope>NUCLEOTIDE SEQUENCE [LARGE SCALE GENOMIC DNA]</scope>
</reference>
<dbReference type="Pfam" id="PF02817">
    <property type="entry name" value="E3_binding"/>
    <property type="match status" value="1"/>
</dbReference>
<feature type="region of interest" description="Disordered" evidence="4">
    <location>
        <begin position="141"/>
        <end position="190"/>
    </location>
</feature>
<feature type="region of interest" description="Disordered" evidence="4">
    <location>
        <begin position="324"/>
        <end position="356"/>
    </location>
</feature>
<dbReference type="InterPro" id="IPR004167">
    <property type="entry name" value="PSBD"/>
</dbReference>
<dbReference type="Gene3D" id="4.10.320.10">
    <property type="entry name" value="E3-binding domain"/>
    <property type="match status" value="1"/>
</dbReference>
<dbReference type="InterPro" id="IPR011053">
    <property type="entry name" value="Single_hybrid_motif"/>
</dbReference>
<dbReference type="CDD" id="cd06849">
    <property type="entry name" value="lipoyl_domain"/>
    <property type="match status" value="1"/>
</dbReference>
<evidence type="ECO:0000259" key="5">
    <source>
        <dbReference type="PROSITE" id="PS50968"/>
    </source>
</evidence>
<sequence>MLPLHRLVRATLQTAFPSAMLASRASSVSRIVVSASRVHASRELHSSASRNAVAPFTMPAMSPTMTEGGLATWKVKQGQSFNAGDVLLEIETDKATMDVEAPEDGVMAKIVVGEGEKNVQVGRIIAMLAEQGDDISNVEVPSQATSSEAIGQSDAASSSSRSSAVETKTPQKTPPPSPSSSSQQSTQIHASMEHGERIFPSVARLLAEHHLKASEVKGTGVRGMLTKGDVLTHVGIANNPSGSAKSTSLGVAALGGPPKQGDKKVGAPEGSSARTAPSEPLSGAQVRSLILGGLASSSKSARVSSNSTAPSQASILDDLLADYHFSSQRPSSSQPVPASASDKPRQAASDALAGLL</sequence>
<keyword evidence="7" id="KW-0808">Transferase</keyword>
<dbReference type="PANTHER" id="PTHR23151">
    <property type="entry name" value="DIHYDROLIPOAMIDE ACETYL/SUCCINYL-TRANSFERASE-RELATED"/>
    <property type="match status" value="1"/>
</dbReference>
<proteinExistence type="inferred from homology"/>
<dbReference type="GO" id="GO:0006086">
    <property type="term" value="P:pyruvate decarboxylation to acetyl-CoA"/>
    <property type="evidence" value="ECO:0007669"/>
    <property type="project" value="InterPro"/>
</dbReference>
<dbReference type="Gene3D" id="2.40.50.100">
    <property type="match status" value="1"/>
</dbReference>
<dbReference type="GO" id="GO:0045254">
    <property type="term" value="C:pyruvate dehydrogenase complex"/>
    <property type="evidence" value="ECO:0007669"/>
    <property type="project" value="InterPro"/>
</dbReference>
<dbReference type="InterPro" id="IPR045257">
    <property type="entry name" value="E2/Pdx1"/>
</dbReference>
<organism evidence="7 8">
    <name type="scientific">Ceraceosorus bombacis</name>
    <dbReference type="NCBI Taxonomy" id="401625"/>
    <lineage>
        <taxon>Eukaryota</taxon>
        <taxon>Fungi</taxon>
        <taxon>Dikarya</taxon>
        <taxon>Basidiomycota</taxon>
        <taxon>Ustilaginomycotina</taxon>
        <taxon>Exobasidiomycetes</taxon>
        <taxon>Ceraceosorales</taxon>
        <taxon>Ceraceosoraceae</taxon>
        <taxon>Ceraceosorus</taxon>
    </lineage>
</organism>
<evidence type="ECO:0000313" key="7">
    <source>
        <dbReference type="EMBL" id="CEH19381.1"/>
    </source>
</evidence>
<feature type="compositionally biased region" description="Polar residues" evidence="4">
    <location>
        <begin position="238"/>
        <end position="249"/>
    </location>
</feature>
<dbReference type="STRING" id="401625.A0A0P1BTJ0"/>
<protein>
    <submittedName>
        <fullName evidence="7">Dihydrolipoamide acetyltransferase</fullName>
    </submittedName>
</protein>
<dbReference type="InterPro" id="IPR003016">
    <property type="entry name" value="2-oxoA_DH_lipoyl-BS"/>
</dbReference>
<comment type="similarity">
    <text evidence="1">Belongs to the 2-oxoacid dehydrogenase family.</text>
</comment>
<feature type="domain" description="Peripheral subunit-binding (PSBD)" evidence="6">
    <location>
        <begin position="197"/>
        <end position="234"/>
    </location>
</feature>
<evidence type="ECO:0000256" key="3">
    <source>
        <dbReference type="ARBA" id="ARBA00022946"/>
    </source>
</evidence>
<dbReference type="SUPFAM" id="SSF51230">
    <property type="entry name" value="Single hybrid motif"/>
    <property type="match status" value="1"/>
</dbReference>
<dbReference type="GO" id="GO:0004742">
    <property type="term" value="F:dihydrolipoyllysine-residue acetyltransferase activity"/>
    <property type="evidence" value="ECO:0007669"/>
    <property type="project" value="TreeGrafter"/>
</dbReference>